<sequence length="256" mass="29904">MNQHERKSRRHAQQPHDDVTTEQIAEDQETPIDYLSRNNHTTLIKDAVKVLLANRPDDPLQFLVDFFAPKTQTTIIEKAYDKLCWTDYSMPVYQRNVLEVYDQLTAMKNEDTHLKGLLGIRFNELLEKLANDLPEVFAEGVYLRVKTRQDQVISFRRFYHSILLMHVLKDFVSLIKAMHKDLDVQDFGKVSQKLCSLVVERLFESFNSESTTLGNDRLFASTFLENAESTLMNEKESLSEQDFVKLCIDKFLDYVE</sequence>
<reference evidence="4" key="1">
    <citation type="submission" date="2021-01" db="UniProtKB">
        <authorList>
            <consortium name="EnsemblMetazoa"/>
        </authorList>
    </citation>
    <scope>IDENTIFICATION</scope>
</reference>
<dbReference type="Pfam" id="PF02197">
    <property type="entry name" value="RIIa"/>
    <property type="match status" value="1"/>
</dbReference>
<dbReference type="Pfam" id="PF24480">
    <property type="entry name" value="TPGS1_C"/>
    <property type="match status" value="1"/>
</dbReference>
<proteinExistence type="predicted"/>
<dbReference type="PANTHER" id="PTHR31932">
    <property type="entry name" value="TUBULIN POLYGLUTAMYLASE COMPLEX SUBUNIT 1"/>
    <property type="match status" value="1"/>
</dbReference>
<protein>
    <submittedName>
        <fullName evidence="4">Uncharacterized protein</fullName>
    </submittedName>
</protein>
<dbReference type="SUPFAM" id="SSF47391">
    <property type="entry name" value="Dimerization-anchoring domain of cAMP-dependent PK regulatory subunit"/>
    <property type="match status" value="1"/>
</dbReference>
<dbReference type="InterPro" id="IPR003117">
    <property type="entry name" value="cAMP_dep_PK_reg_su_I/II_a/b"/>
</dbReference>
<dbReference type="InterPro" id="IPR057632">
    <property type="entry name" value="TPGS1_C"/>
</dbReference>
<dbReference type="GeneID" id="136815661"/>
<evidence type="ECO:0000256" key="1">
    <source>
        <dbReference type="SAM" id="MobiDB-lite"/>
    </source>
</evidence>
<evidence type="ECO:0000313" key="5">
    <source>
        <dbReference type="Proteomes" id="UP000594262"/>
    </source>
</evidence>
<feature type="region of interest" description="Disordered" evidence="1">
    <location>
        <begin position="1"/>
        <end position="29"/>
    </location>
</feature>
<evidence type="ECO:0000259" key="2">
    <source>
        <dbReference type="Pfam" id="PF02197"/>
    </source>
</evidence>
<dbReference type="Proteomes" id="UP000594262">
    <property type="component" value="Unplaced"/>
</dbReference>
<name>A0A7M5X4T1_9CNID</name>
<feature type="domain" description="RIIa" evidence="2">
    <location>
        <begin position="40"/>
        <end position="67"/>
    </location>
</feature>
<dbReference type="Gene3D" id="1.20.890.10">
    <property type="entry name" value="cAMP-dependent protein kinase regulatory subunit, dimerization-anchoring domain"/>
    <property type="match status" value="1"/>
</dbReference>
<dbReference type="OrthoDB" id="64214at2759"/>
<evidence type="ECO:0000259" key="3">
    <source>
        <dbReference type="Pfam" id="PF24480"/>
    </source>
</evidence>
<evidence type="ECO:0000313" key="4">
    <source>
        <dbReference type="EnsemblMetazoa" id="CLYHEMP017827.1"/>
    </source>
</evidence>
<dbReference type="RefSeq" id="XP_066928206.1">
    <property type="nucleotide sequence ID" value="XM_067072105.1"/>
</dbReference>
<dbReference type="AlphaFoldDB" id="A0A7M5X4T1"/>
<dbReference type="InterPro" id="IPR039235">
    <property type="entry name" value="TPGS1"/>
</dbReference>
<feature type="domain" description="Tubulin polyglutamylase complex subunit 1-like C-terminal" evidence="3">
    <location>
        <begin position="72"/>
        <end position="255"/>
    </location>
</feature>
<dbReference type="EnsemblMetazoa" id="CLYHEMT017827.1">
    <property type="protein sequence ID" value="CLYHEMP017827.1"/>
    <property type="gene ID" value="CLYHEMG017827"/>
</dbReference>
<feature type="compositionally biased region" description="Basic residues" evidence="1">
    <location>
        <begin position="1"/>
        <end position="13"/>
    </location>
</feature>
<organism evidence="4 5">
    <name type="scientific">Clytia hemisphaerica</name>
    <dbReference type="NCBI Taxonomy" id="252671"/>
    <lineage>
        <taxon>Eukaryota</taxon>
        <taxon>Metazoa</taxon>
        <taxon>Cnidaria</taxon>
        <taxon>Hydrozoa</taxon>
        <taxon>Hydroidolina</taxon>
        <taxon>Leptothecata</taxon>
        <taxon>Obeliida</taxon>
        <taxon>Clytiidae</taxon>
        <taxon>Clytia</taxon>
    </lineage>
</organism>
<accession>A0A7M5X4T1</accession>
<dbReference type="PANTHER" id="PTHR31932:SF2">
    <property type="entry name" value="TUBULIN POLYGLUTAMYLASE COMPLEX SUBUNIT 1"/>
    <property type="match status" value="1"/>
</dbReference>
<dbReference type="GO" id="GO:0008017">
    <property type="term" value="F:microtubule binding"/>
    <property type="evidence" value="ECO:0007669"/>
    <property type="project" value="TreeGrafter"/>
</dbReference>
<keyword evidence="5" id="KW-1185">Reference proteome</keyword>